<sequence>MDWKEIFNLPSACQMNVPITKASLKSQDHITLSEAKLLDGSDIQSIRLFGIVSKGNANISEFIEEQISFVEVYFIQVNIRSEVYEKYYKPISRLIHKLIPHHCLIITQSDDELSENISLSSKNINKNDVRLRVLSEELFSVSLSDRYKEFLEALSFSNANTLNLKAFYDYYLQIVKNYNLIDLTKEFKIRTYEVTDELLGISESVANYQSNIDYYQKQLQDATQMSEKVRINSDIHDLKEKIQELKYKIDQYGKDH</sequence>
<gene>
    <name evidence="2" type="ORF">SAMN05444371_0075</name>
</gene>
<dbReference type="InterPro" id="IPR025503">
    <property type="entry name" value="DUF4391"/>
</dbReference>
<evidence type="ECO:0000256" key="1">
    <source>
        <dbReference type="SAM" id="Coils"/>
    </source>
</evidence>
<dbReference type="Proteomes" id="UP000184498">
    <property type="component" value="Unassembled WGS sequence"/>
</dbReference>
<accession>A0A1M6MZP6</accession>
<keyword evidence="3" id="KW-1185">Reference proteome</keyword>
<dbReference type="RefSeq" id="WP_072995718.1">
    <property type="nucleotide sequence ID" value="NZ_FRAM01000001.1"/>
</dbReference>
<dbReference type="AlphaFoldDB" id="A0A1M6MZP6"/>
<reference evidence="3" key="1">
    <citation type="submission" date="2016-11" db="EMBL/GenBank/DDBJ databases">
        <authorList>
            <person name="Varghese N."/>
            <person name="Submissions S."/>
        </authorList>
    </citation>
    <scope>NUCLEOTIDE SEQUENCE [LARGE SCALE GENOMIC DNA]</scope>
    <source>
        <strain evidence="3">DSM 18016</strain>
    </source>
</reference>
<organism evidence="2 3">
    <name type="scientific">Epilithonimonas mollis</name>
    <dbReference type="NCBI Taxonomy" id="216903"/>
    <lineage>
        <taxon>Bacteria</taxon>
        <taxon>Pseudomonadati</taxon>
        <taxon>Bacteroidota</taxon>
        <taxon>Flavobacteriia</taxon>
        <taxon>Flavobacteriales</taxon>
        <taxon>Weeksellaceae</taxon>
        <taxon>Chryseobacterium group</taxon>
        <taxon>Epilithonimonas</taxon>
    </lineage>
</organism>
<evidence type="ECO:0000313" key="3">
    <source>
        <dbReference type="Proteomes" id="UP000184498"/>
    </source>
</evidence>
<dbReference type="Pfam" id="PF14335">
    <property type="entry name" value="DUF4391"/>
    <property type="match status" value="1"/>
</dbReference>
<keyword evidence="1" id="KW-0175">Coiled coil</keyword>
<feature type="coiled-coil region" evidence="1">
    <location>
        <begin position="205"/>
        <end position="255"/>
    </location>
</feature>
<dbReference type="EMBL" id="FRAM01000001">
    <property type="protein sequence ID" value="SHJ88884.1"/>
    <property type="molecule type" value="Genomic_DNA"/>
</dbReference>
<evidence type="ECO:0008006" key="4">
    <source>
        <dbReference type="Google" id="ProtNLM"/>
    </source>
</evidence>
<protein>
    <recommendedName>
        <fullName evidence="4">DUF4391 domain-containing protein</fullName>
    </recommendedName>
</protein>
<name>A0A1M6MZP6_9FLAO</name>
<proteinExistence type="predicted"/>
<dbReference type="STRING" id="216903.SAMN05444371_0075"/>
<evidence type="ECO:0000313" key="2">
    <source>
        <dbReference type="EMBL" id="SHJ88884.1"/>
    </source>
</evidence>
<dbReference type="OrthoDB" id="1433023at2"/>